<dbReference type="SMART" id="SM00028">
    <property type="entry name" value="TPR"/>
    <property type="match status" value="6"/>
</dbReference>
<dbReference type="InterPro" id="IPR019734">
    <property type="entry name" value="TPR_rpt"/>
</dbReference>
<dbReference type="Pfam" id="PF13181">
    <property type="entry name" value="TPR_8"/>
    <property type="match status" value="1"/>
</dbReference>
<dbReference type="PROSITE" id="PS50005">
    <property type="entry name" value="TPR"/>
    <property type="match status" value="4"/>
</dbReference>
<evidence type="ECO:0000313" key="3">
    <source>
        <dbReference type="Proteomes" id="UP000683925"/>
    </source>
</evidence>
<accession>A0A8S1XPE7</accession>
<feature type="repeat" description="TPR" evidence="1">
    <location>
        <begin position="351"/>
        <end position="384"/>
    </location>
</feature>
<keyword evidence="1" id="KW-0802">TPR repeat</keyword>
<proteinExistence type="predicted"/>
<reference evidence="2" key="1">
    <citation type="submission" date="2021-01" db="EMBL/GenBank/DDBJ databases">
        <authorList>
            <consortium name="Genoscope - CEA"/>
            <person name="William W."/>
        </authorList>
    </citation>
    <scope>NUCLEOTIDE SEQUENCE</scope>
</reference>
<dbReference type="GO" id="GO:0005789">
    <property type="term" value="C:endoplasmic reticulum membrane"/>
    <property type="evidence" value="ECO:0007669"/>
    <property type="project" value="TreeGrafter"/>
</dbReference>
<gene>
    <name evidence="2" type="ORF">POCTA_138.1.T1270043</name>
</gene>
<dbReference type="Pfam" id="PF13424">
    <property type="entry name" value="TPR_12"/>
    <property type="match status" value="1"/>
</dbReference>
<evidence type="ECO:0000256" key="1">
    <source>
        <dbReference type="PROSITE-ProRule" id="PRU00339"/>
    </source>
</evidence>
<dbReference type="GO" id="GO:0000030">
    <property type="term" value="F:mannosyltransferase activity"/>
    <property type="evidence" value="ECO:0007669"/>
    <property type="project" value="TreeGrafter"/>
</dbReference>
<sequence length="402" mass="47115">MINIPCKEDQHNEKLKYYCFNNLCTESRLGCQQCINTGKHKDHQVFEISQLDELRKVYQGKCQHIIDNLFILKSQLIEIIDEQIKNLQEKFQQRQNNFFTYEQIDSYMQDFLIFNQHKDDVIVSLKQVKNDIQIAVNQLKVKESSQQETQQQFQRDFYSFINDSTQNQDIIQAQTQDLEITNQLVMKGKLLLSQTKNYEAYNTFDRVRKIDPMNKDALNGLGDCLRERSKYDDALEYYEATLELDQNNKQALIGKALCLGKLKKFQEARPIFERILNQDKNDIDAIWGLANLLRLQGKDEEAIKQYNKALQLNQNHLESISGLGDCYRLLGKFDDAMKYLKKALQINPRHALSLVRMGDCLRLQKKFLEAMNFYSEALAIDPNDDWCKSKLNECRIKSKAGM</sequence>
<protein>
    <recommendedName>
        <fullName evidence="4">Tetratricopeptide repeat protein</fullName>
    </recommendedName>
</protein>
<feature type="repeat" description="TPR" evidence="1">
    <location>
        <begin position="283"/>
        <end position="316"/>
    </location>
</feature>
<feature type="repeat" description="TPR" evidence="1">
    <location>
        <begin position="215"/>
        <end position="248"/>
    </location>
</feature>
<evidence type="ECO:0008006" key="4">
    <source>
        <dbReference type="Google" id="ProtNLM"/>
    </source>
</evidence>
<keyword evidence="3" id="KW-1185">Reference proteome</keyword>
<organism evidence="2 3">
    <name type="scientific">Paramecium octaurelia</name>
    <dbReference type="NCBI Taxonomy" id="43137"/>
    <lineage>
        <taxon>Eukaryota</taxon>
        <taxon>Sar</taxon>
        <taxon>Alveolata</taxon>
        <taxon>Ciliophora</taxon>
        <taxon>Intramacronucleata</taxon>
        <taxon>Oligohymenophorea</taxon>
        <taxon>Peniculida</taxon>
        <taxon>Parameciidae</taxon>
        <taxon>Paramecium</taxon>
    </lineage>
</organism>
<dbReference type="EMBL" id="CAJJDP010000127">
    <property type="protein sequence ID" value="CAD8202372.1"/>
    <property type="molecule type" value="Genomic_DNA"/>
</dbReference>
<dbReference type="PANTHER" id="PTHR44216">
    <property type="entry name" value="PROTEIN O-MANNOSYL-TRANSFERASE TMTC2"/>
    <property type="match status" value="1"/>
</dbReference>
<feature type="repeat" description="TPR" evidence="1">
    <location>
        <begin position="317"/>
        <end position="350"/>
    </location>
</feature>
<dbReference type="Proteomes" id="UP000683925">
    <property type="component" value="Unassembled WGS sequence"/>
</dbReference>
<dbReference type="Pfam" id="PF12895">
    <property type="entry name" value="ANAPC3"/>
    <property type="match status" value="1"/>
</dbReference>
<name>A0A8S1XPE7_PAROT</name>
<dbReference type="PANTHER" id="PTHR44216:SF3">
    <property type="entry name" value="PROTEIN O-MANNOSYL-TRANSFERASE TMTC2"/>
    <property type="match status" value="1"/>
</dbReference>
<dbReference type="AlphaFoldDB" id="A0A8S1XPE7"/>
<comment type="caution">
    <text evidence="2">The sequence shown here is derived from an EMBL/GenBank/DDBJ whole genome shotgun (WGS) entry which is preliminary data.</text>
</comment>
<dbReference type="InterPro" id="IPR052384">
    <property type="entry name" value="TMTC_O-mannosyltransferase"/>
</dbReference>
<evidence type="ECO:0000313" key="2">
    <source>
        <dbReference type="EMBL" id="CAD8202372.1"/>
    </source>
</evidence>
<dbReference type="GO" id="GO:0035269">
    <property type="term" value="P:protein O-linked glycosylation via mannose"/>
    <property type="evidence" value="ECO:0007669"/>
    <property type="project" value="TreeGrafter"/>
</dbReference>
<dbReference type="OrthoDB" id="66906at2759"/>
<dbReference type="PROSITE" id="PS50293">
    <property type="entry name" value="TPR_REGION"/>
    <property type="match status" value="1"/>
</dbReference>